<evidence type="ECO:0000313" key="3">
    <source>
        <dbReference type="EMBL" id="CUH50552.1"/>
    </source>
</evidence>
<protein>
    <recommendedName>
        <fullName evidence="5">Lipoprotein</fullName>
    </recommendedName>
</protein>
<dbReference type="OrthoDB" id="7701911at2"/>
<dbReference type="AlphaFoldDB" id="A0A0P1EJ74"/>
<evidence type="ECO:0000313" key="4">
    <source>
        <dbReference type="Proteomes" id="UP000050783"/>
    </source>
</evidence>
<feature type="signal peptide" evidence="2">
    <location>
        <begin position="1"/>
        <end position="26"/>
    </location>
</feature>
<evidence type="ECO:0000256" key="1">
    <source>
        <dbReference type="SAM" id="MobiDB-lite"/>
    </source>
</evidence>
<organism evidence="3 4">
    <name type="scientific">Ruegeria atlantica</name>
    <dbReference type="NCBI Taxonomy" id="81569"/>
    <lineage>
        <taxon>Bacteria</taxon>
        <taxon>Pseudomonadati</taxon>
        <taxon>Pseudomonadota</taxon>
        <taxon>Alphaproteobacteria</taxon>
        <taxon>Rhodobacterales</taxon>
        <taxon>Roseobacteraceae</taxon>
        <taxon>Ruegeria</taxon>
    </lineage>
</organism>
<reference evidence="3 4" key="1">
    <citation type="submission" date="2015-09" db="EMBL/GenBank/DDBJ databases">
        <authorList>
            <consortium name="Swine Surveillance"/>
        </authorList>
    </citation>
    <scope>NUCLEOTIDE SEQUENCE [LARGE SCALE GENOMIC DNA]</scope>
    <source>
        <strain evidence="3 4">CECT 4292</strain>
    </source>
</reference>
<dbReference type="Proteomes" id="UP000050783">
    <property type="component" value="Unassembled WGS sequence"/>
</dbReference>
<dbReference type="EMBL" id="CYPU01000074">
    <property type="protein sequence ID" value="CUH50552.1"/>
    <property type="molecule type" value="Genomic_DNA"/>
</dbReference>
<feature type="chain" id="PRO_5006061595" description="Lipoprotein" evidence="2">
    <location>
        <begin position="27"/>
        <end position="286"/>
    </location>
</feature>
<gene>
    <name evidence="3" type="ORF">RUA4292_04761</name>
</gene>
<proteinExistence type="predicted"/>
<dbReference type="RefSeq" id="WP_145975052.1">
    <property type="nucleotide sequence ID" value="NZ_CYPU01000074.1"/>
</dbReference>
<name>A0A0P1EJ74_9RHOB</name>
<evidence type="ECO:0008006" key="5">
    <source>
        <dbReference type="Google" id="ProtNLM"/>
    </source>
</evidence>
<dbReference type="GeneID" id="55495877"/>
<evidence type="ECO:0000256" key="2">
    <source>
        <dbReference type="SAM" id="SignalP"/>
    </source>
</evidence>
<sequence>MASSRLNKGLLVCILSAMLPGCGSKAQDQGTEPKAVTQTDGSNSSSSYSSTGIDPATYAGRFQIKLTKEVPLREIPVPFTVYGGLEEASPTRLQLRAFMDLRGLQEKAPQILTGPLEESCKRQIYLEVRDVNAIDDTIKIEGSARAQFTRCNRHEEAGFRYFGATVDAVAVAKAEVKGQCLTFSIEGVDLDPRGFIGAVSNLFGLTNRINEAVLEKGGEFLAAHPVCPPLPAEFTLLDPIYESGGTREIAPGGMGAAIVGSADVSAETIVEVLGGLKELGVLEFAE</sequence>
<feature type="region of interest" description="Disordered" evidence="1">
    <location>
        <begin position="26"/>
        <end position="52"/>
    </location>
</feature>
<accession>A0A0P1EJ74</accession>
<feature type="compositionally biased region" description="Polar residues" evidence="1">
    <location>
        <begin position="26"/>
        <end position="41"/>
    </location>
</feature>
<keyword evidence="2" id="KW-0732">Signal</keyword>